<name>A0A0E0A5M3_9ORYZ</name>
<dbReference type="InterPro" id="IPR027923">
    <property type="entry name" value="Hydrophob_seed_dom"/>
</dbReference>
<dbReference type="PRINTS" id="PR01217">
    <property type="entry name" value="PRICHEXTENSN"/>
</dbReference>
<dbReference type="EnsemblPlants" id="OGLUM06G04720.1">
    <property type="protein sequence ID" value="OGLUM06G04720.1"/>
    <property type="gene ID" value="OGLUM06G04720"/>
</dbReference>
<dbReference type="STRING" id="40148.A0A0E0A5M3"/>
<keyword evidence="5" id="KW-1185">Reference proteome</keyword>
<feature type="compositionally biased region" description="Gly residues" evidence="1">
    <location>
        <begin position="32"/>
        <end position="51"/>
    </location>
</feature>
<dbReference type="Gramene" id="OGLUM06G04720.1">
    <property type="protein sequence ID" value="OGLUM06G04720.1"/>
    <property type="gene ID" value="OGLUM06G04720"/>
</dbReference>
<dbReference type="PANTHER" id="PTHR31731">
    <property type="match status" value="1"/>
</dbReference>
<dbReference type="Pfam" id="PF14547">
    <property type="entry name" value="Hydrophob_seed"/>
    <property type="match status" value="1"/>
</dbReference>
<keyword evidence="2" id="KW-0732">Signal</keyword>
<evidence type="ECO:0000259" key="3">
    <source>
        <dbReference type="Pfam" id="PF14547"/>
    </source>
</evidence>
<dbReference type="InterPro" id="IPR051636">
    <property type="entry name" value="Plant_LTP/defense-related"/>
</dbReference>
<organism evidence="4">
    <name type="scientific">Oryza glumipatula</name>
    <dbReference type="NCBI Taxonomy" id="40148"/>
    <lineage>
        <taxon>Eukaryota</taxon>
        <taxon>Viridiplantae</taxon>
        <taxon>Streptophyta</taxon>
        <taxon>Embryophyta</taxon>
        <taxon>Tracheophyta</taxon>
        <taxon>Spermatophyta</taxon>
        <taxon>Magnoliopsida</taxon>
        <taxon>Liliopsida</taxon>
        <taxon>Poales</taxon>
        <taxon>Poaceae</taxon>
        <taxon>BOP clade</taxon>
        <taxon>Oryzoideae</taxon>
        <taxon>Oryzeae</taxon>
        <taxon>Oryzinae</taxon>
        <taxon>Oryza</taxon>
    </lineage>
</organism>
<reference evidence="4" key="2">
    <citation type="submission" date="2018-05" db="EMBL/GenBank/DDBJ databases">
        <title>OgluRS3 (Oryza glumaepatula Reference Sequence Version 3).</title>
        <authorList>
            <person name="Zhang J."/>
            <person name="Kudrna D."/>
            <person name="Lee S."/>
            <person name="Talag J."/>
            <person name="Welchert J."/>
            <person name="Wing R.A."/>
        </authorList>
    </citation>
    <scope>NUCLEOTIDE SEQUENCE [LARGE SCALE GENOMIC DNA]</scope>
</reference>
<dbReference type="SUPFAM" id="SSF47699">
    <property type="entry name" value="Bifunctional inhibitor/lipid-transfer protein/seed storage 2S albumin"/>
    <property type="match status" value="1"/>
</dbReference>
<dbReference type="AlphaFoldDB" id="A0A0E0A5M3"/>
<dbReference type="Proteomes" id="UP000026961">
    <property type="component" value="Chromosome 6"/>
</dbReference>
<dbReference type="HOGENOM" id="CLU_055715_3_1_1"/>
<dbReference type="eggNOG" id="ENOG502R58N">
    <property type="taxonomic scope" value="Eukaryota"/>
</dbReference>
<sequence>MAAALATVMSFLLVVLVSVAHGWNKDCPPPGSGGGGHHGKPPGSGSGGGGGHHGKPPEHHHHHKPPPSPRCPSCHPPYTPPTPRPPPTPPYVPSPPYVPPYIPPPYVPPYIPPPTPPYVPPYIPPPTPPYVPPYVPPPTPPSPPPYVPSPTPPYVPPPSPPATKTCPIDALKLNACVDVLGGLIHLVIGQKARAKCCPLVQGIADLDAALCLCTTIRARLLNINIYLPVALELLITCGKHPPPGFKCPPLYGA</sequence>
<dbReference type="CDD" id="cd01958">
    <property type="entry name" value="HPS_like"/>
    <property type="match status" value="1"/>
</dbReference>
<feature type="compositionally biased region" description="Pro residues" evidence="1">
    <location>
        <begin position="66"/>
        <end position="85"/>
    </location>
</feature>
<feature type="chain" id="PRO_5002352983" description="Hydrophobic seed protein domain-containing protein" evidence="2">
    <location>
        <begin position="23"/>
        <end position="253"/>
    </location>
</feature>
<evidence type="ECO:0000256" key="2">
    <source>
        <dbReference type="SAM" id="SignalP"/>
    </source>
</evidence>
<evidence type="ECO:0000313" key="5">
    <source>
        <dbReference type="Proteomes" id="UP000026961"/>
    </source>
</evidence>
<dbReference type="Gene3D" id="1.10.110.10">
    <property type="entry name" value="Plant lipid-transfer and hydrophobic proteins"/>
    <property type="match status" value="1"/>
</dbReference>
<evidence type="ECO:0000313" key="4">
    <source>
        <dbReference type="EnsemblPlants" id="OGLUM06G04720.1"/>
    </source>
</evidence>
<feature type="signal peptide" evidence="2">
    <location>
        <begin position="1"/>
        <end position="22"/>
    </location>
</feature>
<feature type="region of interest" description="Disordered" evidence="1">
    <location>
        <begin position="28"/>
        <end position="85"/>
    </location>
</feature>
<accession>A0A0E0A5M3</accession>
<protein>
    <recommendedName>
        <fullName evidence="3">Hydrophobic seed protein domain-containing protein</fullName>
    </recommendedName>
</protein>
<feature type="domain" description="Hydrophobic seed protein" evidence="3">
    <location>
        <begin position="165"/>
        <end position="248"/>
    </location>
</feature>
<feature type="compositionally biased region" description="Basic residues" evidence="1">
    <location>
        <begin position="52"/>
        <end position="65"/>
    </location>
</feature>
<reference evidence="4" key="1">
    <citation type="submission" date="2015-04" db="UniProtKB">
        <authorList>
            <consortium name="EnsemblPlants"/>
        </authorList>
    </citation>
    <scope>IDENTIFICATION</scope>
</reference>
<evidence type="ECO:0000256" key="1">
    <source>
        <dbReference type="SAM" id="MobiDB-lite"/>
    </source>
</evidence>
<dbReference type="InterPro" id="IPR036312">
    <property type="entry name" value="Bifun_inhib/LTP/seed_sf"/>
</dbReference>
<proteinExistence type="predicted"/>